<keyword evidence="2" id="KW-1185">Reference proteome</keyword>
<dbReference type="AlphaFoldDB" id="A0A1M5U0J7"/>
<name>A0A1M5U0J7_9GAMM</name>
<sequence>MNRSLRKALEDYLAMPEAEKVTLGFRAACSEDYRIWKDKYGKNCPARHHAYNYLLFRLRLSMECRTINGKRKVGVRLNDLPTGRETVFVPTGAFALAESGCYQPLGVRKEMKSSYKKHVLKKARKEMDSSWKQIYPHLLVESVKGGTSFSDAMIVDLKLNVSEQHVYFLYDSSVNAIKIGISSDVQRRRIQIENQLGIENMKVVGWVPYAGQKLEARLHKLFNHLRTCPERGKEWFRATGELKGFVEGLNQTAMKAEFIEEAESKASRCGGPVVEAA</sequence>
<reference evidence="1 2" key="1">
    <citation type="submission" date="2016-11" db="EMBL/GenBank/DDBJ databases">
        <authorList>
            <person name="Jaros S."/>
            <person name="Januszkiewicz K."/>
            <person name="Wedrychowicz H."/>
        </authorList>
    </citation>
    <scope>NUCLEOTIDE SEQUENCE [LARGE SCALE GENOMIC DNA]</scope>
    <source>
        <strain evidence="1 2">DSM 16917</strain>
    </source>
</reference>
<gene>
    <name evidence="1" type="ORF">SAMN02745129_2351</name>
</gene>
<dbReference type="Pfam" id="PF13455">
    <property type="entry name" value="MUG113"/>
    <property type="match status" value="1"/>
</dbReference>
<accession>A0A1M5U0J7</accession>
<dbReference type="EMBL" id="FQXG01000003">
    <property type="protein sequence ID" value="SHH56396.1"/>
    <property type="molecule type" value="Genomic_DNA"/>
</dbReference>
<proteinExistence type="predicted"/>
<protein>
    <submittedName>
        <fullName evidence="1">T5orf172 domain-containing protein</fullName>
    </submittedName>
</protein>
<evidence type="ECO:0000313" key="1">
    <source>
        <dbReference type="EMBL" id="SHH56396.1"/>
    </source>
</evidence>
<dbReference type="RefSeq" id="WP_067655763.1">
    <property type="nucleotide sequence ID" value="NZ_FQXG01000003.1"/>
</dbReference>
<dbReference type="Proteomes" id="UP000184268">
    <property type="component" value="Unassembled WGS sequence"/>
</dbReference>
<organism evidence="1 2">
    <name type="scientific">Ferrimonas marina</name>
    <dbReference type="NCBI Taxonomy" id="299255"/>
    <lineage>
        <taxon>Bacteria</taxon>
        <taxon>Pseudomonadati</taxon>
        <taxon>Pseudomonadota</taxon>
        <taxon>Gammaproteobacteria</taxon>
        <taxon>Alteromonadales</taxon>
        <taxon>Ferrimonadaceae</taxon>
        <taxon>Ferrimonas</taxon>
    </lineage>
</organism>
<evidence type="ECO:0000313" key="2">
    <source>
        <dbReference type="Proteomes" id="UP000184268"/>
    </source>
</evidence>